<sequence length="306" mass="33436">MSGLVQDAYRFILYHRAAIENSPLQAYGSALVFSPLRSMIKQLFRHERPNNIAIAAAMGDDWDAHTGACLQKLEGHDHKVNSVVFSHDSSRIASGSFDKTFKIWDAQTGACLLTLEGHYNTVNSMMFSHDSSRVASASSDKTIMIWDAQTGACLQTLEGYDDWVNSRIASGSSDEMTKIWDVQTGACLQTLSIASAVNGLSFDATGPSLHTNIGIVALRDSPTLAPTISTAVLPLESQSLPATQYSQTPEYQGYRISSDGSWITRCMKLAMAASHVPPSLFGCRTVWVSLGAWLPVRTRPDLWIRS</sequence>
<comment type="function">
    <text evidence="6">Involved in mitochondrial fission. Acts as an adapter protein required to form mitochondrial fission complexes. Formation of these complexes is required to promote constriction and fission of the mitochondrial compartment at a late step in mitochondrial division.</text>
</comment>
<dbReference type="InterPro" id="IPR015943">
    <property type="entry name" value="WD40/YVTN_repeat-like_dom_sf"/>
</dbReference>
<evidence type="ECO:0000256" key="4">
    <source>
        <dbReference type="ARBA" id="ARBA00038415"/>
    </source>
</evidence>
<evidence type="ECO:0000256" key="2">
    <source>
        <dbReference type="ARBA" id="ARBA00022574"/>
    </source>
</evidence>
<dbReference type="Pfam" id="PF00400">
    <property type="entry name" value="WD40"/>
    <property type="match status" value="3"/>
</dbReference>
<evidence type="ECO:0000256" key="5">
    <source>
        <dbReference type="ARBA" id="ARBA00039789"/>
    </source>
</evidence>
<keyword evidence="3" id="KW-0677">Repeat</keyword>
<dbReference type="OrthoDB" id="538223at2759"/>
<dbReference type="EMBL" id="JAPWDO010000005">
    <property type="protein sequence ID" value="KAJ5471440.1"/>
    <property type="molecule type" value="Genomic_DNA"/>
</dbReference>
<proteinExistence type="inferred from homology"/>
<dbReference type="PROSITE" id="PS00678">
    <property type="entry name" value="WD_REPEATS_1"/>
    <property type="match status" value="1"/>
</dbReference>
<evidence type="ECO:0000256" key="3">
    <source>
        <dbReference type="ARBA" id="ARBA00022737"/>
    </source>
</evidence>
<dbReference type="CDD" id="cd00200">
    <property type="entry name" value="WD40"/>
    <property type="match status" value="1"/>
</dbReference>
<dbReference type="Proteomes" id="UP001147760">
    <property type="component" value="Unassembled WGS sequence"/>
</dbReference>
<reference evidence="8" key="2">
    <citation type="journal article" date="2023" name="IMA Fungus">
        <title>Comparative genomic study of the Penicillium genus elucidates a diverse pangenome and 15 lateral gene transfer events.</title>
        <authorList>
            <person name="Petersen C."/>
            <person name="Sorensen T."/>
            <person name="Nielsen M.R."/>
            <person name="Sondergaard T.E."/>
            <person name="Sorensen J.L."/>
            <person name="Fitzpatrick D.A."/>
            <person name="Frisvad J.C."/>
            <person name="Nielsen K.L."/>
        </authorList>
    </citation>
    <scope>NUCLEOTIDE SEQUENCE</scope>
    <source>
        <strain evidence="8">IBT 17660</strain>
    </source>
</reference>
<dbReference type="InterPro" id="IPR036322">
    <property type="entry name" value="WD40_repeat_dom_sf"/>
</dbReference>
<dbReference type="InterPro" id="IPR019775">
    <property type="entry name" value="WD40_repeat_CS"/>
</dbReference>
<organism evidence="8 9">
    <name type="scientific">Penicillium desertorum</name>
    <dbReference type="NCBI Taxonomy" id="1303715"/>
    <lineage>
        <taxon>Eukaryota</taxon>
        <taxon>Fungi</taxon>
        <taxon>Dikarya</taxon>
        <taxon>Ascomycota</taxon>
        <taxon>Pezizomycotina</taxon>
        <taxon>Eurotiomycetes</taxon>
        <taxon>Eurotiomycetidae</taxon>
        <taxon>Eurotiales</taxon>
        <taxon>Aspergillaceae</taxon>
        <taxon>Penicillium</taxon>
    </lineage>
</organism>
<dbReference type="SMART" id="SM00320">
    <property type="entry name" value="WD40"/>
    <property type="match status" value="3"/>
</dbReference>
<feature type="repeat" description="WD" evidence="7">
    <location>
        <begin position="168"/>
        <end position="190"/>
    </location>
</feature>
<feature type="repeat" description="WD" evidence="7">
    <location>
        <begin position="73"/>
        <end position="114"/>
    </location>
</feature>
<feature type="repeat" description="WD" evidence="7">
    <location>
        <begin position="115"/>
        <end position="156"/>
    </location>
</feature>
<dbReference type="AlphaFoldDB" id="A0A9X0BL82"/>
<dbReference type="GO" id="GO:0005634">
    <property type="term" value="C:nucleus"/>
    <property type="evidence" value="ECO:0007669"/>
    <property type="project" value="TreeGrafter"/>
</dbReference>
<dbReference type="Gene3D" id="2.130.10.10">
    <property type="entry name" value="YVTN repeat-like/Quinoprotein amine dehydrogenase"/>
    <property type="match status" value="1"/>
</dbReference>
<dbReference type="PRINTS" id="PR00320">
    <property type="entry name" value="GPROTEINBRPT"/>
</dbReference>
<protein>
    <recommendedName>
        <fullName evidence="5">Mitochondrial division protein 1</fullName>
    </recommendedName>
</protein>
<evidence type="ECO:0000256" key="6">
    <source>
        <dbReference type="ARBA" id="ARBA00043913"/>
    </source>
</evidence>
<gene>
    <name evidence="8" type="ORF">N7530_008797</name>
</gene>
<dbReference type="PANTHER" id="PTHR22847:SF637">
    <property type="entry name" value="WD REPEAT DOMAIN 5B"/>
    <property type="match status" value="1"/>
</dbReference>
<evidence type="ECO:0000313" key="8">
    <source>
        <dbReference type="EMBL" id="KAJ5471440.1"/>
    </source>
</evidence>
<dbReference type="SUPFAM" id="SSF50978">
    <property type="entry name" value="WD40 repeat-like"/>
    <property type="match status" value="1"/>
</dbReference>
<dbReference type="GO" id="GO:1990234">
    <property type="term" value="C:transferase complex"/>
    <property type="evidence" value="ECO:0007669"/>
    <property type="project" value="UniProtKB-ARBA"/>
</dbReference>
<comment type="subcellular location">
    <subcellularLocation>
        <location evidence="1">Mitochondrion outer membrane</location>
        <topology evidence="1">Peripheral membrane protein</topology>
        <orientation evidence="1">Cytoplasmic side</orientation>
    </subcellularLocation>
</comment>
<dbReference type="InterPro" id="IPR020472">
    <property type="entry name" value="WD40_PAC1"/>
</dbReference>
<comment type="caution">
    <text evidence="8">The sequence shown here is derived from an EMBL/GenBank/DDBJ whole genome shotgun (WGS) entry which is preliminary data.</text>
</comment>
<dbReference type="GO" id="GO:0005741">
    <property type="term" value="C:mitochondrial outer membrane"/>
    <property type="evidence" value="ECO:0007669"/>
    <property type="project" value="UniProtKB-SubCell"/>
</dbReference>
<evidence type="ECO:0000256" key="1">
    <source>
        <dbReference type="ARBA" id="ARBA00004570"/>
    </source>
</evidence>
<keyword evidence="2 7" id="KW-0853">WD repeat</keyword>
<evidence type="ECO:0000256" key="7">
    <source>
        <dbReference type="PROSITE-ProRule" id="PRU00221"/>
    </source>
</evidence>
<dbReference type="PANTHER" id="PTHR22847">
    <property type="entry name" value="WD40 REPEAT PROTEIN"/>
    <property type="match status" value="1"/>
</dbReference>
<dbReference type="PROSITE" id="PS50294">
    <property type="entry name" value="WD_REPEATS_REGION"/>
    <property type="match status" value="2"/>
</dbReference>
<reference evidence="8" key="1">
    <citation type="submission" date="2022-12" db="EMBL/GenBank/DDBJ databases">
        <authorList>
            <person name="Petersen C."/>
        </authorList>
    </citation>
    <scope>NUCLEOTIDE SEQUENCE</scope>
    <source>
        <strain evidence="8">IBT 17660</strain>
    </source>
</reference>
<comment type="similarity">
    <text evidence="4">Belongs to the WD repeat MDV1/CAF4 family.</text>
</comment>
<evidence type="ECO:0000313" key="9">
    <source>
        <dbReference type="Proteomes" id="UP001147760"/>
    </source>
</evidence>
<dbReference type="PROSITE" id="PS50082">
    <property type="entry name" value="WD_REPEATS_2"/>
    <property type="match status" value="3"/>
</dbReference>
<dbReference type="InterPro" id="IPR001680">
    <property type="entry name" value="WD40_rpt"/>
</dbReference>
<keyword evidence="9" id="KW-1185">Reference proteome</keyword>
<name>A0A9X0BL82_9EURO</name>
<accession>A0A9X0BL82</accession>